<dbReference type="GO" id="GO:0016747">
    <property type="term" value="F:acyltransferase activity, transferring groups other than amino-acyl groups"/>
    <property type="evidence" value="ECO:0007669"/>
    <property type="project" value="InterPro"/>
</dbReference>
<keyword evidence="1" id="KW-0808">Transferase</keyword>
<gene>
    <name evidence="4" type="ORF">BCB44BAC_02257</name>
</gene>
<protein>
    <submittedName>
        <fullName evidence="4">GCN5-related N-acetyltransferase</fullName>
    </submittedName>
</protein>
<name>A0AAX2CHM1_9BACI</name>
<evidence type="ECO:0000313" key="5">
    <source>
        <dbReference type="Proteomes" id="UP000242164"/>
    </source>
</evidence>
<keyword evidence="2" id="KW-0012">Acyltransferase</keyword>
<dbReference type="AlphaFoldDB" id="A0AAX2CHM1"/>
<evidence type="ECO:0000313" key="4">
    <source>
        <dbReference type="EMBL" id="SCL93798.1"/>
    </source>
</evidence>
<organism evidence="4 5">
    <name type="scientific">Bacillus cytotoxicus</name>
    <dbReference type="NCBI Taxonomy" id="580165"/>
    <lineage>
        <taxon>Bacteria</taxon>
        <taxon>Bacillati</taxon>
        <taxon>Bacillota</taxon>
        <taxon>Bacilli</taxon>
        <taxon>Bacillales</taxon>
        <taxon>Bacillaceae</taxon>
        <taxon>Bacillus</taxon>
        <taxon>Bacillus cereus group</taxon>
    </lineage>
</organism>
<dbReference type="SUPFAM" id="SSF55729">
    <property type="entry name" value="Acyl-CoA N-acyltransferases (Nat)"/>
    <property type="match status" value="1"/>
</dbReference>
<dbReference type="Pfam" id="PF00583">
    <property type="entry name" value="Acetyltransf_1"/>
    <property type="match status" value="1"/>
</dbReference>
<reference evidence="4 5" key="1">
    <citation type="submission" date="2016-08" db="EMBL/GenBank/DDBJ databases">
        <authorList>
            <person name="Loux V."/>
            <person name="Rue O."/>
        </authorList>
    </citation>
    <scope>NUCLEOTIDE SEQUENCE [LARGE SCALE GENOMIC DNA]</scope>
    <source>
        <strain evidence="4 5">AFSSA_08CEB44bac</strain>
    </source>
</reference>
<dbReference type="InterPro" id="IPR000182">
    <property type="entry name" value="GNAT_dom"/>
</dbReference>
<sequence length="166" mass="18927">MIRILTKEDALQYWDLRLQALQMSPGAFVTTYEEALQKEKPLEEIKRNLSSNTSYTFGAFQNDNQLVGVVTLLLEQKAVYKHKGHLVAMYVDHRSRGRGIAKALIEALIEKAKGIDTEQIHLGVVSDNNAAKKLYQSIGFRTYGIEKNALKMNGMYHDDEYMVLFL</sequence>
<dbReference type="CDD" id="cd04301">
    <property type="entry name" value="NAT_SF"/>
    <property type="match status" value="1"/>
</dbReference>
<proteinExistence type="predicted"/>
<dbReference type="Gene3D" id="3.40.630.30">
    <property type="match status" value="1"/>
</dbReference>
<evidence type="ECO:0000256" key="1">
    <source>
        <dbReference type="ARBA" id="ARBA00022679"/>
    </source>
</evidence>
<dbReference type="PANTHER" id="PTHR43420">
    <property type="entry name" value="ACETYLTRANSFERASE"/>
    <property type="match status" value="1"/>
</dbReference>
<dbReference type="InterPro" id="IPR016181">
    <property type="entry name" value="Acyl_CoA_acyltransferase"/>
</dbReference>
<dbReference type="Proteomes" id="UP000242164">
    <property type="component" value="Unassembled WGS sequence"/>
</dbReference>
<evidence type="ECO:0000256" key="2">
    <source>
        <dbReference type="ARBA" id="ARBA00023315"/>
    </source>
</evidence>
<feature type="domain" description="N-acetyltransferase" evidence="3">
    <location>
        <begin position="1"/>
        <end position="166"/>
    </location>
</feature>
<dbReference type="EMBL" id="FMIK01000028">
    <property type="protein sequence ID" value="SCL93798.1"/>
    <property type="molecule type" value="Genomic_DNA"/>
</dbReference>
<evidence type="ECO:0000259" key="3">
    <source>
        <dbReference type="PROSITE" id="PS51186"/>
    </source>
</evidence>
<dbReference type="RefSeq" id="WP_087098792.1">
    <property type="nucleotide sequence ID" value="NZ_CP066179.1"/>
</dbReference>
<dbReference type="InterPro" id="IPR050680">
    <property type="entry name" value="YpeA/RimI_acetyltransf"/>
</dbReference>
<accession>A0AAX2CHM1</accession>
<comment type="caution">
    <text evidence="4">The sequence shown here is derived from an EMBL/GenBank/DDBJ whole genome shotgun (WGS) entry which is preliminary data.</text>
</comment>
<dbReference type="PROSITE" id="PS51186">
    <property type="entry name" value="GNAT"/>
    <property type="match status" value="1"/>
</dbReference>